<dbReference type="NCBIfam" id="NF033788">
    <property type="entry name" value="HTH_metalloreg"/>
    <property type="match status" value="1"/>
</dbReference>
<evidence type="ECO:0000259" key="4">
    <source>
        <dbReference type="PROSITE" id="PS50987"/>
    </source>
</evidence>
<dbReference type="GO" id="GO:0003677">
    <property type="term" value="F:DNA binding"/>
    <property type="evidence" value="ECO:0007669"/>
    <property type="project" value="UniProtKB-KW"/>
</dbReference>
<dbReference type="Pfam" id="PF01022">
    <property type="entry name" value="HTH_5"/>
    <property type="match status" value="1"/>
</dbReference>
<dbReference type="InterPro" id="IPR051011">
    <property type="entry name" value="Metal_resp_trans_reg"/>
</dbReference>
<keyword evidence="3" id="KW-0804">Transcription</keyword>
<dbReference type="SUPFAM" id="SSF46785">
    <property type="entry name" value="Winged helix' DNA-binding domain"/>
    <property type="match status" value="1"/>
</dbReference>
<dbReference type="CDD" id="cd00090">
    <property type="entry name" value="HTH_ARSR"/>
    <property type="match status" value="1"/>
</dbReference>
<dbReference type="InterPro" id="IPR001845">
    <property type="entry name" value="HTH_ArsR_DNA-bd_dom"/>
</dbReference>
<dbReference type="PRINTS" id="PR00778">
    <property type="entry name" value="HTHARSR"/>
</dbReference>
<name>A0A7H2BJ85_9MICC</name>
<evidence type="ECO:0000313" key="5">
    <source>
        <dbReference type="EMBL" id="QNV39731.1"/>
    </source>
</evidence>
<reference evidence="5 6" key="1">
    <citation type="submission" date="2020-09" db="EMBL/GenBank/DDBJ databases">
        <title>Investigation of environmental microbe.</title>
        <authorList>
            <person name="Ou Y."/>
            <person name="Kang Q."/>
        </authorList>
    </citation>
    <scope>NUCLEOTIDE SEQUENCE [LARGE SCALE GENOMIC DNA]</scope>
    <source>
        <strain evidence="5 6">KJZ-9</strain>
    </source>
</reference>
<dbReference type="PANTHER" id="PTHR43132:SF2">
    <property type="entry name" value="ARSENICAL RESISTANCE OPERON REPRESSOR ARSR-RELATED"/>
    <property type="match status" value="1"/>
</dbReference>
<keyword evidence="1" id="KW-0805">Transcription regulation</keyword>
<dbReference type="RefSeq" id="WP_068170904.1">
    <property type="nucleotide sequence ID" value="NZ_CP061538.1"/>
</dbReference>
<organism evidence="5 6">
    <name type="scientific">Rothia amarae</name>
    <dbReference type="NCBI Taxonomy" id="169480"/>
    <lineage>
        <taxon>Bacteria</taxon>
        <taxon>Bacillati</taxon>
        <taxon>Actinomycetota</taxon>
        <taxon>Actinomycetes</taxon>
        <taxon>Micrococcales</taxon>
        <taxon>Micrococcaceae</taxon>
        <taxon>Rothia</taxon>
    </lineage>
</organism>
<dbReference type="InterPro" id="IPR036388">
    <property type="entry name" value="WH-like_DNA-bd_sf"/>
</dbReference>
<dbReference type="EMBL" id="CP061538">
    <property type="protein sequence ID" value="QNV39731.1"/>
    <property type="molecule type" value="Genomic_DNA"/>
</dbReference>
<accession>A0A7H2BJ85</accession>
<dbReference type="Proteomes" id="UP000516421">
    <property type="component" value="Chromosome"/>
</dbReference>
<keyword evidence="2" id="KW-0238">DNA-binding</keyword>
<evidence type="ECO:0000256" key="3">
    <source>
        <dbReference type="ARBA" id="ARBA00023163"/>
    </source>
</evidence>
<protein>
    <submittedName>
        <fullName evidence="5">Winged helix-turn-helix transcriptional regulator</fullName>
    </submittedName>
</protein>
<evidence type="ECO:0000313" key="6">
    <source>
        <dbReference type="Proteomes" id="UP000516421"/>
    </source>
</evidence>
<dbReference type="PROSITE" id="PS50987">
    <property type="entry name" value="HTH_ARSR_2"/>
    <property type="match status" value="1"/>
</dbReference>
<feature type="domain" description="HTH arsR-type" evidence="4">
    <location>
        <begin position="24"/>
        <end position="116"/>
    </location>
</feature>
<evidence type="ECO:0000256" key="1">
    <source>
        <dbReference type="ARBA" id="ARBA00023015"/>
    </source>
</evidence>
<dbReference type="SMART" id="SM00418">
    <property type="entry name" value="HTH_ARSR"/>
    <property type="match status" value="1"/>
</dbReference>
<evidence type="ECO:0000256" key="2">
    <source>
        <dbReference type="ARBA" id="ARBA00023125"/>
    </source>
</evidence>
<dbReference type="Gene3D" id="1.10.10.10">
    <property type="entry name" value="Winged helix-like DNA-binding domain superfamily/Winged helix DNA-binding domain"/>
    <property type="match status" value="1"/>
</dbReference>
<dbReference type="InterPro" id="IPR011991">
    <property type="entry name" value="ArsR-like_HTH"/>
</dbReference>
<gene>
    <name evidence="5" type="ORF">IDM48_10315</name>
</gene>
<dbReference type="PANTHER" id="PTHR43132">
    <property type="entry name" value="ARSENICAL RESISTANCE OPERON REPRESSOR ARSR-RELATED"/>
    <property type="match status" value="1"/>
</dbReference>
<sequence>MDLNLPLAEVSVTSDCCSLATEVLSTHDALRYAEIFKLLGDAGRLRILSLIAREGCAPITTTDLVSELDLSQPTISHHLKKLTEAGLLTRQQSGRKAYYTIVPNLFAQLRTVLELG</sequence>
<dbReference type="AlphaFoldDB" id="A0A7H2BJ85"/>
<proteinExistence type="predicted"/>
<dbReference type="InterPro" id="IPR036390">
    <property type="entry name" value="WH_DNA-bd_sf"/>
</dbReference>
<keyword evidence="6" id="KW-1185">Reference proteome</keyword>
<dbReference type="GO" id="GO:0003700">
    <property type="term" value="F:DNA-binding transcription factor activity"/>
    <property type="evidence" value="ECO:0007669"/>
    <property type="project" value="InterPro"/>
</dbReference>
<dbReference type="KEGG" id="rama:IDM48_10315"/>